<proteinExistence type="predicted"/>
<dbReference type="RefSeq" id="WP_083123597.1">
    <property type="nucleotide sequence ID" value="NZ_MVIM01000001.1"/>
</dbReference>
<evidence type="ECO:0000313" key="2">
    <source>
        <dbReference type="EMBL" id="ORB68783.1"/>
    </source>
</evidence>
<feature type="transmembrane region" description="Helical" evidence="1">
    <location>
        <begin position="7"/>
        <end position="27"/>
    </location>
</feature>
<sequence>MRVARGVQISLLALSLLLVGYLVLLAFRPYSRPPEPFDWFGKPADWRTILIVTAVLALLCIVSYRVRQNRTSATVPVAIVVGLFAVGFVLGLGSYWNCSGAVNPTFFTALQWTVSLVKGGLDEKSLREGVCPVNPPVALDIARMAILAAFAVSIVGVATSVFRQQADRFRAGFARSVTAVVDVDDDAQSMVNAIARTSERNSTLVLITTTPDSPVIQECRTLGARVLRADFNRPETVGMHRLWRHLDRLYLLSSDPSSNLSRLRVINHRLAQAGHKRRLPLILRIDDPWLAKGWRAEQLGGSDTRWAADAVGTYEVTARRLIDHIVEMRTIRRVFVCGSSQLTLALCADMARRQLEHDFHPSEEDLDLPRLTLVTESAEEFRHDYEFHEARRGFGENHLQIEAVEEVPSQAVLSRLIRDDERNNAVIFVDSIIGPTTGTRLAARFPNLLIYMWDSKASVAAEALPIVGKLHHYRLGIDLPSGQAHDNWERAAILIHERFAASTRRDTPATVPWEALDDFYRDSNRRQVRNALWMVEQLAGHTWNTWASPPDQISPSGLRDKTPIEQLRLLGFEDDASYAMARGEWESWRRYYIKAGWKYGPERDYGKKIHEKLVADWAATKADPKLLEASLRSLSTTLIHLRELGYRSQPLWRPYRRVGVVSAKRRWTPWTWRASSGDTMRAGLGDWEVHDAEGEIWSVRNDVFRSSYRRGTATVWEACGIVLARPARTGETIDTLEGPERAKEGDWIIQGDAGEQWPVTTAKFESRYQGPVSFSERYEALPRATRY</sequence>
<dbReference type="OrthoDB" id="1814561at2"/>
<dbReference type="AlphaFoldDB" id="A0A1X0K0W6"/>
<feature type="transmembrane region" description="Helical" evidence="1">
    <location>
        <begin position="47"/>
        <end position="66"/>
    </location>
</feature>
<comment type="caution">
    <text evidence="2">The sequence shown here is derived from an EMBL/GenBank/DDBJ whole genome shotgun (WGS) entry which is preliminary data.</text>
</comment>
<evidence type="ECO:0000313" key="3">
    <source>
        <dbReference type="Proteomes" id="UP000192411"/>
    </source>
</evidence>
<gene>
    <name evidence="2" type="ORF">BST47_02530</name>
</gene>
<keyword evidence="1" id="KW-0472">Membrane</keyword>
<evidence type="ECO:0008006" key="4">
    <source>
        <dbReference type="Google" id="ProtNLM"/>
    </source>
</evidence>
<reference evidence="2 3" key="1">
    <citation type="submission" date="2017-02" db="EMBL/GenBank/DDBJ databases">
        <title>The new phylogeny of genus Mycobacterium.</title>
        <authorList>
            <person name="Tortoli E."/>
            <person name="Trovato A."/>
            <person name="Cirillo D.M."/>
        </authorList>
    </citation>
    <scope>NUCLEOTIDE SEQUENCE [LARGE SCALE GENOMIC DNA]</scope>
    <source>
        <strain evidence="2 3">DSM 44338</strain>
    </source>
</reference>
<keyword evidence="3" id="KW-1185">Reference proteome</keyword>
<name>A0A1X0K0W6_9MYCO</name>
<protein>
    <recommendedName>
        <fullName evidence="4">Ryanodine receptor Ryr domain-containing protein</fullName>
    </recommendedName>
</protein>
<feature type="transmembrane region" description="Helical" evidence="1">
    <location>
        <begin position="73"/>
        <end position="96"/>
    </location>
</feature>
<dbReference type="EMBL" id="MVIM01000001">
    <property type="protein sequence ID" value="ORB68783.1"/>
    <property type="molecule type" value="Genomic_DNA"/>
</dbReference>
<keyword evidence="1" id="KW-1133">Transmembrane helix</keyword>
<keyword evidence="1" id="KW-0812">Transmembrane</keyword>
<dbReference type="STRING" id="75922.BST47_02530"/>
<organism evidence="2 3">
    <name type="scientific">Mycolicibacterium tusciae</name>
    <dbReference type="NCBI Taxonomy" id="75922"/>
    <lineage>
        <taxon>Bacteria</taxon>
        <taxon>Bacillati</taxon>
        <taxon>Actinomycetota</taxon>
        <taxon>Actinomycetes</taxon>
        <taxon>Mycobacteriales</taxon>
        <taxon>Mycobacteriaceae</taxon>
        <taxon>Mycolicibacterium</taxon>
    </lineage>
</organism>
<dbReference type="Proteomes" id="UP000192411">
    <property type="component" value="Unassembled WGS sequence"/>
</dbReference>
<dbReference type="Gene3D" id="6.20.350.10">
    <property type="match status" value="1"/>
</dbReference>
<accession>A0A1X0K0W6</accession>
<evidence type="ECO:0000256" key="1">
    <source>
        <dbReference type="SAM" id="Phobius"/>
    </source>
</evidence>